<comment type="caution">
    <text evidence="2">The sequence shown here is derived from an EMBL/GenBank/DDBJ whole genome shotgun (WGS) entry which is preliminary data.</text>
</comment>
<proteinExistence type="predicted"/>
<dbReference type="EMBL" id="JACXVP010000010">
    <property type="protein sequence ID" value="KAG5580860.1"/>
    <property type="molecule type" value="Genomic_DNA"/>
</dbReference>
<dbReference type="OrthoDB" id="681201at2759"/>
<reference evidence="2 3" key="1">
    <citation type="submission" date="2020-09" db="EMBL/GenBank/DDBJ databases">
        <title>De no assembly of potato wild relative species, Solanum commersonii.</title>
        <authorList>
            <person name="Cho K."/>
        </authorList>
    </citation>
    <scope>NUCLEOTIDE SEQUENCE [LARGE SCALE GENOMIC DNA]</scope>
    <source>
        <strain evidence="2">LZ3.2</strain>
        <tissue evidence="2">Leaf</tissue>
    </source>
</reference>
<accession>A0A9J5X0P1</accession>
<feature type="region of interest" description="Disordered" evidence="1">
    <location>
        <begin position="76"/>
        <end position="108"/>
    </location>
</feature>
<dbReference type="AlphaFoldDB" id="A0A9J5X0P1"/>
<name>A0A9J5X0P1_SOLCO</name>
<evidence type="ECO:0000313" key="2">
    <source>
        <dbReference type="EMBL" id="KAG5580860.1"/>
    </source>
</evidence>
<sequence length="108" mass="12815">MVSTPPKENGFGVTWSSRDWCWNREVQGKVEAKKDTYVNLVESKDEEEKWKNKATYKETKMEAKFAVTMKIIHARKGEREKEKKRERKAQDVDQVKCIKDEEGERQPH</sequence>
<gene>
    <name evidence="2" type="ORF">H5410_051487</name>
</gene>
<keyword evidence="3" id="KW-1185">Reference proteome</keyword>
<evidence type="ECO:0000313" key="3">
    <source>
        <dbReference type="Proteomes" id="UP000824120"/>
    </source>
</evidence>
<organism evidence="2 3">
    <name type="scientific">Solanum commersonii</name>
    <name type="common">Commerson's wild potato</name>
    <name type="synonym">Commerson's nightshade</name>
    <dbReference type="NCBI Taxonomy" id="4109"/>
    <lineage>
        <taxon>Eukaryota</taxon>
        <taxon>Viridiplantae</taxon>
        <taxon>Streptophyta</taxon>
        <taxon>Embryophyta</taxon>
        <taxon>Tracheophyta</taxon>
        <taxon>Spermatophyta</taxon>
        <taxon>Magnoliopsida</taxon>
        <taxon>eudicotyledons</taxon>
        <taxon>Gunneridae</taxon>
        <taxon>Pentapetalae</taxon>
        <taxon>asterids</taxon>
        <taxon>lamiids</taxon>
        <taxon>Solanales</taxon>
        <taxon>Solanaceae</taxon>
        <taxon>Solanoideae</taxon>
        <taxon>Solaneae</taxon>
        <taxon>Solanum</taxon>
    </lineage>
</organism>
<dbReference type="Proteomes" id="UP000824120">
    <property type="component" value="Chromosome 10"/>
</dbReference>
<evidence type="ECO:0000256" key="1">
    <source>
        <dbReference type="SAM" id="MobiDB-lite"/>
    </source>
</evidence>
<protein>
    <submittedName>
        <fullName evidence="2">Uncharacterized protein</fullName>
    </submittedName>
</protein>